<proteinExistence type="predicted"/>
<comment type="caution">
    <text evidence="2">The sequence shown here is derived from an EMBL/GenBank/DDBJ whole genome shotgun (WGS) entry which is preliminary data.</text>
</comment>
<evidence type="ECO:0000313" key="2">
    <source>
        <dbReference type="EMBL" id="MED6185067.1"/>
    </source>
</evidence>
<organism evidence="2 3">
    <name type="scientific">Stylosanthes scabra</name>
    <dbReference type="NCBI Taxonomy" id="79078"/>
    <lineage>
        <taxon>Eukaryota</taxon>
        <taxon>Viridiplantae</taxon>
        <taxon>Streptophyta</taxon>
        <taxon>Embryophyta</taxon>
        <taxon>Tracheophyta</taxon>
        <taxon>Spermatophyta</taxon>
        <taxon>Magnoliopsida</taxon>
        <taxon>eudicotyledons</taxon>
        <taxon>Gunneridae</taxon>
        <taxon>Pentapetalae</taxon>
        <taxon>rosids</taxon>
        <taxon>fabids</taxon>
        <taxon>Fabales</taxon>
        <taxon>Fabaceae</taxon>
        <taxon>Papilionoideae</taxon>
        <taxon>50 kb inversion clade</taxon>
        <taxon>dalbergioids sensu lato</taxon>
        <taxon>Dalbergieae</taxon>
        <taxon>Pterocarpus clade</taxon>
        <taxon>Stylosanthes</taxon>
    </lineage>
</organism>
<evidence type="ECO:0000313" key="3">
    <source>
        <dbReference type="Proteomes" id="UP001341840"/>
    </source>
</evidence>
<dbReference type="InterPro" id="IPR011333">
    <property type="entry name" value="SKP1/BTB/POZ_sf"/>
</dbReference>
<accession>A0ABU6WII2</accession>
<keyword evidence="3" id="KW-1185">Reference proteome</keyword>
<dbReference type="Gene3D" id="3.30.710.10">
    <property type="entry name" value="Potassium Channel Kv1.1, Chain A"/>
    <property type="match status" value="2"/>
</dbReference>
<reference evidence="2 3" key="1">
    <citation type="journal article" date="2023" name="Plants (Basel)">
        <title>Bridging the Gap: Combining Genomics and Transcriptomics Approaches to Understand Stylosanthes scabra, an Orphan Legume from the Brazilian Caatinga.</title>
        <authorList>
            <person name="Ferreira-Neto J.R.C."/>
            <person name="da Silva M.D."/>
            <person name="Binneck E."/>
            <person name="de Melo N.F."/>
            <person name="da Silva R.H."/>
            <person name="de Melo A.L.T.M."/>
            <person name="Pandolfi V."/>
            <person name="Bustamante F.O."/>
            <person name="Brasileiro-Vidal A.C."/>
            <person name="Benko-Iseppon A.M."/>
        </authorList>
    </citation>
    <scope>NUCLEOTIDE SEQUENCE [LARGE SCALE GENOMIC DNA]</scope>
    <source>
        <tissue evidence="2">Leaves</tissue>
    </source>
</reference>
<gene>
    <name evidence="2" type="ORF">PIB30_053470</name>
</gene>
<evidence type="ECO:0000256" key="1">
    <source>
        <dbReference type="ARBA" id="ARBA00004906"/>
    </source>
</evidence>
<comment type="pathway">
    <text evidence="1">Protein modification; protein ubiquitination.</text>
</comment>
<dbReference type="PANTHER" id="PTHR11165">
    <property type="entry name" value="SKP1"/>
    <property type="match status" value="1"/>
</dbReference>
<protein>
    <submittedName>
        <fullName evidence="2">Uncharacterized protein</fullName>
    </submittedName>
</protein>
<sequence>MGSRYELWRDIFPSILEPEPEPILESEMSIFPSILEPEPEPEPEMSVVFYLEGVPSVTRLFGFFCDKASVTVSWEALIGEFLRAKQSGKYTEDACKAFSDWFILSTKPRKPSVIQFFYGEKDADYDLGKDQFETLAKDEDFKRLCLHLRYWYKYYKRRTSKISVRSLDPDLLPLDKTVAIAESGILRGHADSIQEGLVVDGGEIPVPNVSSYVLSQVILFLEKKQHFQENMDKAAAHYEAWKIAFFNRNSHIISDLEQAAETLEIPSLLESVNKELKRQDGRHLNDNLSTEMFHYFCGMAGNNRRSGAILEELNNINLFSGLDKAACENFRIWFTQIGDSGRDYHNEFKIHMKSPDFSQVCLSLYWGKERLHFAQISLRSHDGEVLKIDKFVAVEESMFLRRHVNHSGFWEEIPVSTGRTVLSSVIDFCYKEWDFHKMYGSHRIKEGLVVVDHFRDWTTEFLKRNIDKLSELYEAADFLEIPSLLLLTTEEVTDLVTRPLDKASVLSGKLSFSRMLSSLFVRFTE</sequence>
<dbReference type="Proteomes" id="UP001341840">
    <property type="component" value="Unassembled WGS sequence"/>
</dbReference>
<dbReference type="EMBL" id="JASCZI010181640">
    <property type="protein sequence ID" value="MED6185067.1"/>
    <property type="molecule type" value="Genomic_DNA"/>
</dbReference>
<name>A0ABU6WII2_9FABA</name>
<dbReference type="InterPro" id="IPR016897">
    <property type="entry name" value="SKP1"/>
</dbReference>
<dbReference type="SUPFAM" id="SSF81382">
    <property type="entry name" value="Skp1 dimerisation domain-like"/>
    <property type="match status" value="1"/>
</dbReference>
<dbReference type="InterPro" id="IPR036296">
    <property type="entry name" value="SKP1-like_dim_sf"/>
</dbReference>